<organism evidence="2 3">
    <name type="scientific">Penicillium cataractarum</name>
    <dbReference type="NCBI Taxonomy" id="2100454"/>
    <lineage>
        <taxon>Eukaryota</taxon>
        <taxon>Fungi</taxon>
        <taxon>Dikarya</taxon>
        <taxon>Ascomycota</taxon>
        <taxon>Pezizomycotina</taxon>
        <taxon>Eurotiomycetes</taxon>
        <taxon>Eurotiomycetidae</taxon>
        <taxon>Eurotiales</taxon>
        <taxon>Aspergillaceae</taxon>
        <taxon>Penicillium</taxon>
    </lineage>
</organism>
<proteinExistence type="predicted"/>
<evidence type="ECO:0000313" key="2">
    <source>
        <dbReference type="EMBL" id="KAJ5371479.1"/>
    </source>
</evidence>
<sequence>MSLQPNESVLAANLDYFGSLPCFQRYYQRSNLYHAAHFMSQCKDLRATSNSFFNETIKSPSTIAHAVALFHQDVHTTHPDTVASDRIIGTSINRDDPAFLLFVHVGSGLNGFSGMVHGGVLASLIDESLSICVEKYRAILSKERHALFTGNLNISYHVPVQSPGVVYIRTWLRRREGRKWFLDAELLNKDEQMCVSAKSLWISEKKVTKL</sequence>
<accession>A0A9W9S6C8</accession>
<dbReference type="AlphaFoldDB" id="A0A9W9S6C8"/>
<comment type="caution">
    <text evidence="2">The sequence shown here is derived from an EMBL/GenBank/DDBJ whole genome shotgun (WGS) entry which is preliminary data.</text>
</comment>
<dbReference type="InterPro" id="IPR052061">
    <property type="entry name" value="PTE-AB_protein"/>
</dbReference>
<dbReference type="Gene3D" id="3.10.129.10">
    <property type="entry name" value="Hotdog Thioesterase"/>
    <property type="match status" value="1"/>
</dbReference>
<protein>
    <recommendedName>
        <fullName evidence="1">Thioesterase domain-containing protein</fullName>
    </recommendedName>
</protein>
<dbReference type="Proteomes" id="UP001147782">
    <property type="component" value="Unassembled WGS sequence"/>
</dbReference>
<dbReference type="RefSeq" id="XP_056555913.1">
    <property type="nucleotide sequence ID" value="XM_056700500.1"/>
</dbReference>
<reference evidence="2" key="2">
    <citation type="journal article" date="2023" name="IMA Fungus">
        <title>Comparative genomic study of the Penicillium genus elucidates a diverse pangenome and 15 lateral gene transfer events.</title>
        <authorList>
            <person name="Petersen C."/>
            <person name="Sorensen T."/>
            <person name="Nielsen M.R."/>
            <person name="Sondergaard T.E."/>
            <person name="Sorensen J.L."/>
            <person name="Fitzpatrick D.A."/>
            <person name="Frisvad J.C."/>
            <person name="Nielsen K.L."/>
        </authorList>
    </citation>
    <scope>NUCLEOTIDE SEQUENCE</scope>
    <source>
        <strain evidence="2">IBT 29864</strain>
    </source>
</reference>
<dbReference type="PANTHER" id="PTHR47260">
    <property type="entry name" value="UPF0644 PROTEIN PB2B4.06"/>
    <property type="match status" value="1"/>
</dbReference>
<evidence type="ECO:0000313" key="3">
    <source>
        <dbReference type="Proteomes" id="UP001147782"/>
    </source>
</evidence>
<dbReference type="OrthoDB" id="506431at2759"/>
<feature type="domain" description="Thioesterase" evidence="1">
    <location>
        <begin position="114"/>
        <end position="194"/>
    </location>
</feature>
<gene>
    <name evidence="2" type="ORF">N7496_007571</name>
</gene>
<dbReference type="InterPro" id="IPR006683">
    <property type="entry name" value="Thioestr_dom"/>
</dbReference>
<dbReference type="CDD" id="cd03443">
    <property type="entry name" value="PaaI_thioesterase"/>
    <property type="match status" value="1"/>
</dbReference>
<dbReference type="Pfam" id="PF03061">
    <property type="entry name" value="4HBT"/>
    <property type="match status" value="1"/>
</dbReference>
<evidence type="ECO:0000259" key="1">
    <source>
        <dbReference type="Pfam" id="PF03061"/>
    </source>
</evidence>
<keyword evidence="3" id="KW-1185">Reference proteome</keyword>
<reference evidence="2" key="1">
    <citation type="submission" date="2022-11" db="EMBL/GenBank/DDBJ databases">
        <authorList>
            <person name="Petersen C."/>
        </authorList>
    </citation>
    <scope>NUCLEOTIDE SEQUENCE</scope>
    <source>
        <strain evidence="2">IBT 29864</strain>
    </source>
</reference>
<dbReference type="PANTHER" id="PTHR47260:SF3">
    <property type="entry name" value="THIOESTERASE FAMILY PROTEIN (AFU_ORTHOLOGUE AFUA_7G03960)"/>
    <property type="match status" value="1"/>
</dbReference>
<dbReference type="EMBL" id="JAPZBS010000005">
    <property type="protein sequence ID" value="KAJ5371479.1"/>
    <property type="molecule type" value="Genomic_DNA"/>
</dbReference>
<name>A0A9W9S6C8_9EURO</name>
<dbReference type="InterPro" id="IPR029069">
    <property type="entry name" value="HotDog_dom_sf"/>
</dbReference>
<dbReference type="SUPFAM" id="SSF54637">
    <property type="entry name" value="Thioesterase/thiol ester dehydrase-isomerase"/>
    <property type="match status" value="1"/>
</dbReference>
<dbReference type="GeneID" id="81439679"/>